<dbReference type="AlphaFoldDB" id="A0A9P5CC89"/>
<dbReference type="EMBL" id="QLNT01000016">
    <property type="protein sequence ID" value="KAF3066924.1"/>
    <property type="molecule type" value="Genomic_DNA"/>
</dbReference>
<evidence type="ECO:0000313" key="1">
    <source>
        <dbReference type="EMBL" id="KAF3066924.1"/>
    </source>
</evidence>
<dbReference type="Gene3D" id="1.20.120.1750">
    <property type="match status" value="1"/>
</dbReference>
<keyword evidence="2" id="KW-1185">Reference proteome</keyword>
<protein>
    <recommendedName>
        <fullName evidence="3">IBR domain-containing protein</fullName>
    </recommendedName>
</protein>
<proteinExistence type="predicted"/>
<evidence type="ECO:0008006" key="3">
    <source>
        <dbReference type="Google" id="ProtNLM"/>
    </source>
</evidence>
<dbReference type="Proteomes" id="UP000801864">
    <property type="component" value="Unassembled WGS sequence"/>
</dbReference>
<gene>
    <name evidence="1" type="ORF">CFAM422_008885</name>
</gene>
<evidence type="ECO:0000313" key="2">
    <source>
        <dbReference type="Proteomes" id="UP000801864"/>
    </source>
</evidence>
<organism evidence="1 2">
    <name type="scientific">Trichoderma lentiforme</name>
    <dbReference type="NCBI Taxonomy" id="1567552"/>
    <lineage>
        <taxon>Eukaryota</taxon>
        <taxon>Fungi</taxon>
        <taxon>Dikarya</taxon>
        <taxon>Ascomycota</taxon>
        <taxon>Pezizomycotina</taxon>
        <taxon>Sordariomycetes</taxon>
        <taxon>Hypocreomycetidae</taxon>
        <taxon>Hypocreales</taxon>
        <taxon>Hypocreaceae</taxon>
        <taxon>Trichoderma</taxon>
    </lineage>
</organism>
<name>A0A9P5CC89_9HYPO</name>
<sequence>MQSYEACPCGAQFCYVCGIQWKKCSCDQWNEDRLLDRANPAEGRVIRLEGLLRGVVLDRQGCTHRRLWESIDGRFECGSCGEELRRFILRCRDCQILRCVRCRIALRDTNR</sequence>
<reference evidence="1 2" key="1">
    <citation type="submission" date="2018-06" db="EMBL/GenBank/DDBJ databases">
        <title>Genome analysis of cellulolytic fungus Trichoderma lentiforme CFAM-422.</title>
        <authorList>
            <person name="Steindorff A.S."/>
            <person name="Formighieri E.F."/>
            <person name="Midorikawa G.E.O."/>
            <person name="Tamietti M.S."/>
            <person name="Ramos E.Z."/>
            <person name="Silva A.S."/>
            <person name="Bon E.P.S."/>
            <person name="Mendes T.D."/>
            <person name="Damaso M.C.T."/>
            <person name="Favaro L.C.L."/>
        </authorList>
    </citation>
    <scope>NUCLEOTIDE SEQUENCE [LARGE SCALE GENOMIC DNA]</scope>
    <source>
        <strain evidence="1 2">CFAM-422</strain>
    </source>
</reference>
<accession>A0A9P5CC89</accession>
<comment type="caution">
    <text evidence="1">The sequence shown here is derived from an EMBL/GenBank/DDBJ whole genome shotgun (WGS) entry which is preliminary data.</text>
</comment>